<dbReference type="SMART" id="SM00702">
    <property type="entry name" value="P4Hc"/>
    <property type="match status" value="1"/>
</dbReference>
<dbReference type="Proteomes" id="UP000286576">
    <property type="component" value="Unassembled WGS sequence"/>
</dbReference>
<evidence type="ECO:0000256" key="1">
    <source>
        <dbReference type="ARBA" id="ARBA00001961"/>
    </source>
</evidence>
<keyword evidence="3" id="KW-0560">Oxidoreductase</keyword>
<dbReference type="GO" id="GO:0005506">
    <property type="term" value="F:iron ion binding"/>
    <property type="evidence" value="ECO:0007669"/>
    <property type="project" value="InterPro"/>
</dbReference>
<dbReference type="InterPro" id="IPR006620">
    <property type="entry name" value="Pro_4_hyd_alph"/>
</dbReference>
<dbReference type="GO" id="GO:0051213">
    <property type="term" value="F:dioxygenase activity"/>
    <property type="evidence" value="ECO:0007669"/>
    <property type="project" value="UniProtKB-KW"/>
</dbReference>
<feature type="domain" description="Prolyl 4-hydroxylase alpha subunit" evidence="4">
    <location>
        <begin position="96"/>
        <end position="290"/>
    </location>
</feature>
<dbReference type="Gene3D" id="2.60.120.620">
    <property type="entry name" value="q2cbj1_9rhob like domain"/>
    <property type="match status" value="1"/>
</dbReference>
<evidence type="ECO:0000259" key="4">
    <source>
        <dbReference type="SMART" id="SM00702"/>
    </source>
</evidence>
<evidence type="ECO:0000313" key="6">
    <source>
        <dbReference type="Proteomes" id="UP000286576"/>
    </source>
</evidence>
<keyword evidence="6" id="KW-1185">Reference proteome</keyword>
<dbReference type="EMBL" id="QXFL01000004">
    <property type="protein sequence ID" value="RIV85637.1"/>
    <property type="molecule type" value="Genomic_DNA"/>
</dbReference>
<dbReference type="GO" id="GO:0031418">
    <property type="term" value="F:L-ascorbic acid binding"/>
    <property type="evidence" value="ECO:0007669"/>
    <property type="project" value="InterPro"/>
</dbReference>
<name>A0A418NRM0_9SPHN</name>
<dbReference type="GO" id="GO:0016705">
    <property type="term" value="F:oxidoreductase activity, acting on paired donors, with incorporation or reduction of molecular oxygen"/>
    <property type="evidence" value="ECO:0007669"/>
    <property type="project" value="InterPro"/>
</dbReference>
<dbReference type="Pfam" id="PF13640">
    <property type="entry name" value="2OG-FeII_Oxy_3"/>
    <property type="match status" value="1"/>
</dbReference>
<keyword evidence="2" id="KW-0223">Dioxygenase</keyword>
<dbReference type="OrthoDB" id="8926796at2"/>
<organism evidence="5 6">
    <name type="scientific">Aurantiacibacter zhengii</name>
    <dbReference type="NCBI Taxonomy" id="2307003"/>
    <lineage>
        <taxon>Bacteria</taxon>
        <taxon>Pseudomonadati</taxon>
        <taxon>Pseudomonadota</taxon>
        <taxon>Alphaproteobacteria</taxon>
        <taxon>Sphingomonadales</taxon>
        <taxon>Erythrobacteraceae</taxon>
        <taxon>Aurantiacibacter</taxon>
    </lineage>
</organism>
<protein>
    <recommendedName>
        <fullName evidence="4">Prolyl 4-hydroxylase alpha subunit domain-containing protein</fullName>
    </recommendedName>
</protein>
<dbReference type="AlphaFoldDB" id="A0A418NRM0"/>
<comment type="cofactor">
    <cofactor evidence="1">
        <name>L-ascorbate</name>
        <dbReference type="ChEBI" id="CHEBI:38290"/>
    </cofactor>
</comment>
<dbReference type="RefSeq" id="WP_119586828.1">
    <property type="nucleotide sequence ID" value="NZ_CAWODQ010000024.1"/>
</dbReference>
<evidence type="ECO:0000256" key="3">
    <source>
        <dbReference type="ARBA" id="ARBA00023002"/>
    </source>
</evidence>
<gene>
    <name evidence="5" type="ORF">D2V07_09830</name>
</gene>
<reference evidence="5 6" key="1">
    <citation type="submission" date="2018-08" db="EMBL/GenBank/DDBJ databases">
        <title>Erythrobacter zhengii sp.nov., a bacterium isolated from deep-sea sediment.</title>
        <authorList>
            <person name="Fang C."/>
            <person name="Wu Y.-H."/>
            <person name="Sun C."/>
            <person name="Wang H."/>
            <person name="Cheng H."/>
            <person name="Meng F.-X."/>
            <person name="Wang C.-S."/>
            <person name="Xu X.-W."/>
        </authorList>
    </citation>
    <scope>NUCLEOTIDE SEQUENCE [LARGE SCALE GENOMIC DNA]</scope>
    <source>
        <strain evidence="5 6">V18</strain>
    </source>
</reference>
<evidence type="ECO:0000256" key="2">
    <source>
        <dbReference type="ARBA" id="ARBA00022964"/>
    </source>
</evidence>
<dbReference type="InterPro" id="IPR044862">
    <property type="entry name" value="Pro_4_hyd_alph_FE2OG_OXY"/>
</dbReference>
<comment type="caution">
    <text evidence="5">The sequence shown here is derived from an EMBL/GenBank/DDBJ whole genome shotgun (WGS) entry which is preliminary data.</text>
</comment>
<proteinExistence type="predicted"/>
<sequence>MDFTVLETARDSFAQLLKLGDARLNQALLAALAERNRDTNTTLFAANLLRRSGDLPGARAEFAKLGTGGGDASTGGGRDWPCIPANNWSNGGFAIAPLVIIDDFLPVERMQALHRHACEREGEFRAALATNEGAEPSYDPDRRQSLLDYKFTLEREFFGTFISQNLQVLQHGLGLPEFSVDRCELKLTNHVDGGFFRIHADNHAAFADAGRAITWLYYFADEGASFSGGELLVLDSCPDKSTVSPAWFSKVIPLANRFVAFPSAFYHAVTPLSHVGGFARGRFAVSGHIRKRADNSVAWWEIENLSD</sequence>
<accession>A0A418NRM0</accession>
<evidence type="ECO:0000313" key="5">
    <source>
        <dbReference type="EMBL" id="RIV85637.1"/>
    </source>
</evidence>